<dbReference type="SUPFAM" id="SSF49599">
    <property type="entry name" value="TRAF domain-like"/>
    <property type="match status" value="1"/>
</dbReference>
<gene>
    <name evidence="2" type="ORF">PIB30_068982</name>
</gene>
<dbReference type="PANTHER" id="PTHR46236">
    <property type="entry name" value="TRAF-LIKE SUPERFAMILY PROTEIN"/>
    <property type="match status" value="1"/>
</dbReference>
<name>A0ABU6QN05_9FABA</name>
<dbReference type="Proteomes" id="UP001341840">
    <property type="component" value="Unassembled WGS sequence"/>
</dbReference>
<sequence>MVVNKATVETTVKFTWTVNNFSDLMYNCNDGKLYSPSFFTGPHPCGSLMTMEEFLNANYGFLVNDTCIIVAEVSLNDIDASFGSELVYFKGVGKVEKDYVELLEKSCSKHPSLIQSLVKKNRSQGFIQRGFTALGRVLHFLNTKKLKDMINDDDACKELQDLWDELVVFGFDDLTWLEPHVKSALSMKGYVESEQMVTKLKGDVVDLEDKIKSLKANVAAAKSDLEGTKLQLATAEKGFVKRNLNDELDHGLS</sequence>
<feature type="coiled-coil region" evidence="1">
    <location>
        <begin position="197"/>
        <end position="231"/>
    </location>
</feature>
<keyword evidence="3" id="KW-1185">Reference proteome</keyword>
<evidence type="ECO:0000256" key="1">
    <source>
        <dbReference type="SAM" id="Coils"/>
    </source>
</evidence>
<proteinExistence type="predicted"/>
<dbReference type="EMBL" id="JASCZI010000749">
    <property type="protein sequence ID" value="MED6113238.1"/>
    <property type="molecule type" value="Genomic_DNA"/>
</dbReference>
<keyword evidence="1" id="KW-0175">Coiled coil</keyword>
<accession>A0ABU6QN05</accession>
<dbReference type="PANTHER" id="PTHR46236:SF35">
    <property type="entry name" value="MATH DOMAIN-CONTAINING PROTEIN"/>
    <property type="match status" value="1"/>
</dbReference>
<reference evidence="2 3" key="1">
    <citation type="journal article" date="2023" name="Plants (Basel)">
        <title>Bridging the Gap: Combining Genomics and Transcriptomics Approaches to Understand Stylosanthes scabra, an Orphan Legume from the Brazilian Caatinga.</title>
        <authorList>
            <person name="Ferreira-Neto J.R.C."/>
            <person name="da Silva M.D."/>
            <person name="Binneck E."/>
            <person name="de Melo N.F."/>
            <person name="da Silva R.H."/>
            <person name="de Melo A.L.T.M."/>
            <person name="Pandolfi V."/>
            <person name="Bustamante F.O."/>
            <person name="Brasileiro-Vidal A.C."/>
            <person name="Benko-Iseppon A.M."/>
        </authorList>
    </citation>
    <scope>NUCLEOTIDE SEQUENCE [LARGE SCALE GENOMIC DNA]</scope>
    <source>
        <tissue evidence="2">Leaves</tissue>
    </source>
</reference>
<evidence type="ECO:0000313" key="3">
    <source>
        <dbReference type="Proteomes" id="UP001341840"/>
    </source>
</evidence>
<evidence type="ECO:0008006" key="4">
    <source>
        <dbReference type="Google" id="ProtNLM"/>
    </source>
</evidence>
<evidence type="ECO:0000313" key="2">
    <source>
        <dbReference type="EMBL" id="MED6113238.1"/>
    </source>
</evidence>
<comment type="caution">
    <text evidence="2">The sequence shown here is derived from an EMBL/GenBank/DDBJ whole genome shotgun (WGS) entry which is preliminary data.</text>
</comment>
<protein>
    <recommendedName>
        <fullName evidence="4">MATH domain-containing protein</fullName>
    </recommendedName>
</protein>
<organism evidence="2 3">
    <name type="scientific">Stylosanthes scabra</name>
    <dbReference type="NCBI Taxonomy" id="79078"/>
    <lineage>
        <taxon>Eukaryota</taxon>
        <taxon>Viridiplantae</taxon>
        <taxon>Streptophyta</taxon>
        <taxon>Embryophyta</taxon>
        <taxon>Tracheophyta</taxon>
        <taxon>Spermatophyta</taxon>
        <taxon>Magnoliopsida</taxon>
        <taxon>eudicotyledons</taxon>
        <taxon>Gunneridae</taxon>
        <taxon>Pentapetalae</taxon>
        <taxon>rosids</taxon>
        <taxon>fabids</taxon>
        <taxon>Fabales</taxon>
        <taxon>Fabaceae</taxon>
        <taxon>Papilionoideae</taxon>
        <taxon>50 kb inversion clade</taxon>
        <taxon>dalbergioids sensu lato</taxon>
        <taxon>Dalbergieae</taxon>
        <taxon>Pterocarpus clade</taxon>
        <taxon>Stylosanthes</taxon>
    </lineage>
</organism>
<dbReference type="InterPro" id="IPR050804">
    <property type="entry name" value="MCC"/>
</dbReference>